<protein>
    <submittedName>
        <fullName evidence="1">Uncharacterized protein</fullName>
    </submittedName>
</protein>
<accession>A0A419N9P6</accession>
<evidence type="ECO:0000313" key="1">
    <source>
        <dbReference type="EMBL" id="RJT44541.1"/>
    </source>
</evidence>
<dbReference type="OrthoDB" id="6434572at2"/>
<dbReference type="RefSeq" id="WP_120132656.1">
    <property type="nucleotide sequence ID" value="NZ_RAHH01000010.1"/>
</dbReference>
<name>A0A419N9P6_9GAMM</name>
<sequence>MREPIALDVAEYRAGLACSLYETIMEKACNECSPQLIDLISLACDINQEVHQSLRAATGVNHVA</sequence>
<gene>
    <name evidence="1" type="ORF">D6C13_10260</name>
</gene>
<evidence type="ECO:0000313" key="2">
    <source>
        <dbReference type="Proteomes" id="UP000284908"/>
    </source>
</evidence>
<organism evidence="1 2">
    <name type="scientific">Rahnella woolbedingensis</name>
    <dbReference type="NCBI Taxonomy" id="1510574"/>
    <lineage>
        <taxon>Bacteria</taxon>
        <taxon>Pseudomonadati</taxon>
        <taxon>Pseudomonadota</taxon>
        <taxon>Gammaproteobacteria</taxon>
        <taxon>Enterobacterales</taxon>
        <taxon>Yersiniaceae</taxon>
        <taxon>Rahnella</taxon>
    </lineage>
</organism>
<dbReference type="AlphaFoldDB" id="A0A419N9P6"/>
<dbReference type="EMBL" id="RAHH01000010">
    <property type="protein sequence ID" value="RJT44541.1"/>
    <property type="molecule type" value="Genomic_DNA"/>
</dbReference>
<proteinExistence type="predicted"/>
<reference evidence="1 2" key="1">
    <citation type="submission" date="2018-09" db="EMBL/GenBank/DDBJ databases">
        <authorList>
            <person name="Le Fleche-Mateos A."/>
        </authorList>
    </citation>
    <scope>NUCLEOTIDE SEQUENCE [LARGE SCALE GENOMIC DNA]</scope>
    <source>
        <strain evidence="1 2">DSM 27399</strain>
    </source>
</reference>
<keyword evidence="2" id="KW-1185">Reference proteome</keyword>
<comment type="caution">
    <text evidence="1">The sequence shown here is derived from an EMBL/GenBank/DDBJ whole genome shotgun (WGS) entry which is preliminary data.</text>
</comment>
<dbReference type="Proteomes" id="UP000284908">
    <property type="component" value="Unassembled WGS sequence"/>
</dbReference>